<evidence type="ECO:0000256" key="4">
    <source>
        <dbReference type="ARBA" id="ARBA00023306"/>
    </source>
</evidence>
<dbReference type="InterPro" id="IPR024990">
    <property type="entry name" value="Apc1"/>
</dbReference>
<dbReference type="EMBL" id="MLFT02000006">
    <property type="protein sequence ID" value="PHT44903.1"/>
    <property type="molecule type" value="Genomic_DNA"/>
</dbReference>
<keyword evidence="4" id="KW-0131">Cell cycle</keyword>
<dbReference type="AlphaFoldDB" id="A0A2G2WI46"/>
<dbReference type="GO" id="GO:0051301">
    <property type="term" value="P:cell division"/>
    <property type="evidence" value="ECO:0007669"/>
    <property type="project" value="UniProtKB-KW"/>
</dbReference>
<dbReference type="OrthoDB" id="1216894at2759"/>
<dbReference type="Proteomes" id="UP000224567">
    <property type="component" value="Unassembled WGS sequence"/>
</dbReference>
<reference evidence="6 7" key="1">
    <citation type="journal article" date="2017" name="Genome Biol.">
        <title>New reference genome sequences of hot pepper reveal the massive evolution of plant disease-resistance genes by retroduplication.</title>
        <authorList>
            <person name="Kim S."/>
            <person name="Park J."/>
            <person name="Yeom S.I."/>
            <person name="Kim Y.M."/>
            <person name="Seo E."/>
            <person name="Kim K.T."/>
            <person name="Kim M.S."/>
            <person name="Lee J.M."/>
            <person name="Cheong K."/>
            <person name="Shin H.S."/>
            <person name="Kim S.B."/>
            <person name="Han K."/>
            <person name="Lee J."/>
            <person name="Park M."/>
            <person name="Lee H.A."/>
            <person name="Lee H.Y."/>
            <person name="Lee Y."/>
            <person name="Oh S."/>
            <person name="Lee J.H."/>
            <person name="Choi E."/>
            <person name="Choi E."/>
            <person name="Lee S.E."/>
            <person name="Jeon J."/>
            <person name="Kim H."/>
            <person name="Choi G."/>
            <person name="Song H."/>
            <person name="Lee J."/>
            <person name="Lee S.C."/>
            <person name="Kwon J.K."/>
            <person name="Lee H.Y."/>
            <person name="Koo N."/>
            <person name="Hong Y."/>
            <person name="Kim R.W."/>
            <person name="Kang W.H."/>
            <person name="Huh J.H."/>
            <person name="Kang B.C."/>
            <person name="Yang T.J."/>
            <person name="Lee Y.H."/>
            <person name="Bennetzen J.L."/>
            <person name="Choi D."/>
        </authorList>
    </citation>
    <scope>NUCLEOTIDE SEQUENCE [LARGE SCALE GENOMIC DNA]</scope>
    <source>
        <strain evidence="7">cv. PBC81</strain>
    </source>
</reference>
<keyword evidence="1" id="KW-0132">Cell division</keyword>
<keyword evidence="2" id="KW-0677">Repeat</keyword>
<keyword evidence="7" id="KW-1185">Reference proteome</keyword>
<feature type="domain" description="Anaphase-promoting complex subunit 1 beta-sandwich" evidence="5">
    <location>
        <begin position="384"/>
        <end position="472"/>
    </location>
</feature>
<evidence type="ECO:0000256" key="2">
    <source>
        <dbReference type="ARBA" id="ARBA00022737"/>
    </source>
</evidence>
<evidence type="ECO:0000256" key="3">
    <source>
        <dbReference type="ARBA" id="ARBA00022776"/>
    </source>
</evidence>
<dbReference type="PANTHER" id="PTHR12827:SF3">
    <property type="entry name" value="ANAPHASE-PROMOTING COMPLEX SUBUNIT 1"/>
    <property type="match status" value="1"/>
</dbReference>
<gene>
    <name evidence="6" type="ORF">CQW23_14061</name>
</gene>
<accession>A0A2G2WI46</accession>
<dbReference type="InterPro" id="IPR048971">
    <property type="entry name" value="Apc1_3rd"/>
</dbReference>
<evidence type="ECO:0000259" key="5">
    <source>
        <dbReference type="Pfam" id="PF21282"/>
    </source>
</evidence>
<dbReference type="PANTHER" id="PTHR12827">
    <property type="entry name" value="MEIOTIC CHECKPOINT REGULATOR TSG24 FAMILY MEMBER"/>
    <property type="match status" value="1"/>
</dbReference>
<comment type="caution">
    <text evidence="6">The sequence shown here is derived from an EMBL/GenBank/DDBJ whole genome shotgun (WGS) entry which is preliminary data.</text>
</comment>
<keyword evidence="3" id="KW-0498">Mitosis</keyword>
<dbReference type="Pfam" id="PF21282">
    <property type="entry name" value="APC1_3rd"/>
    <property type="match status" value="1"/>
</dbReference>
<sequence>MKVAEMRMLRWMCGMTRGDRVRNETIREKVGVAPVECKMREVRLSWFGHVKRRDTDAPVRRCERLAMDGFRRGRGRSKKYWGEVIRRDMEQLQLTEDMTLDRKQVKKFSGSPPELLVLSHQLNHPIPKLFALTISLCSFSELHGAGAIEQFEKAGLRYAGSRDGNLQELLYRYALYFLNEIKPGSVSSGAFPKGLSRYIDRGSLETCLHLIVLSLCVVGTYLRKCKLIKFMARLYSEILLVQVMAGSGHLQTFKLLKYLRGRNSADGHLSFGNQMALSHTSTKSMGYLPPPTSKVTLSTKARIGGKNHLCWDLNLRLQVSLAIGFLFIGGGMQTFSTSKSSIAALLITLYPRLPTGPNDNRCHLQVNECSSEYFTGGKYNSEARCIQTVDVDSGLPVYCPLEVTVRETEQYAETSFYEVTPCILPERAVFKAVRVCGPRYWSQVINYIPEEKPWSSGEKGDVLRSGILYVKRKVGACSYVDDPAGCQSLLSRAMHKVFGLTRLRASAASRNCQDGDLVDQLISTFSSNPSLISFAQLCCDPNWNSRQVPVHSLPILKSIL</sequence>
<proteinExistence type="predicted"/>
<evidence type="ECO:0000256" key="1">
    <source>
        <dbReference type="ARBA" id="ARBA00022618"/>
    </source>
</evidence>
<evidence type="ECO:0000313" key="6">
    <source>
        <dbReference type="EMBL" id="PHT44903.1"/>
    </source>
</evidence>
<dbReference type="STRING" id="33114.A0A2G2WI46"/>
<dbReference type="GO" id="GO:0070979">
    <property type="term" value="P:protein K11-linked ubiquitination"/>
    <property type="evidence" value="ECO:0007669"/>
    <property type="project" value="TreeGrafter"/>
</dbReference>
<organism evidence="6 7">
    <name type="scientific">Capsicum baccatum</name>
    <name type="common">Peruvian pepper</name>
    <dbReference type="NCBI Taxonomy" id="33114"/>
    <lineage>
        <taxon>Eukaryota</taxon>
        <taxon>Viridiplantae</taxon>
        <taxon>Streptophyta</taxon>
        <taxon>Embryophyta</taxon>
        <taxon>Tracheophyta</taxon>
        <taxon>Spermatophyta</taxon>
        <taxon>Magnoliopsida</taxon>
        <taxon>eudicotyledons</taxon>
        <taxon>Gunneridae</taxon>
        <taxon>Pentapetalae</taxon>
        <taxon>asterids</taxon>
        <taxon>lamiids</taxon>
        <taxon>Solanales</taxon>
        <taxon>Solanaceae</taxon>
        <taxon>Solanoideae</taxon>
        <taxon>Capsiceae</taxon>
        <taxon>Capsicum</taxon>
    </lineage>
</organism>
<dbReference type="GO" id="GO:0005680">
    <property type="term" value="C:anaphase-promoting complex"/>
    <property type="evidence" value="ECO:0007669"/>
    <property type="project" value="InterPro"/>
</dbReference>
<protein>
    <recommendedName>
        <fullName evidence="5">Anaphase-promoting complex subunit 1 beta-sandwich domain-containing protein</fullName>
    </recommendedName>
</protein>
<reference evidence="7" key="2">
    <citation type="journal article" date="2017" name="J. Anim. Genet.">
        <title>Multiple reference genome sequences of hot pepper reveal the massive evolution of plant disease resistance genes by retroduplication.</title>
        <authorList>
            <person name="Kim S."/>
            <person name="Park J."/>
            <person name="Yeom S.-I."/>
            <person name="Kim Y.-M."/>
            <person name="Seo E."/>
            <person name="Kim K.-T."/>
            <person name="Kim M.-S."/>
            <person name="Lee J.M."/>
            <person name="Cheong K."/>
            <person name="Shin H.-S."/>
            <person name="Kim S.-B."/>
            <person name="Han K."/>
            <person name="Lee J."/>
            <person name="Park M."/>
            <person name="Lee H.-A."/>
            <person name="Lee H.-Y."/>
            <person name="Lee Y."/>
            <person name="Oh S."/>
            <person name="Lee J.H."/>
            <person name="Choi E."/>
            <person name="Choi E."/>
            <person name="Lee S.E."/>
            <person name="Jeon J."/>
            <person name="Kim H."/>
            <person name="Choi G."/>
            <person name="Song H."/>
            <person name="Lee J."/>
            <person name="Lee S.-C."/>
            <person name="Kwon J.-K."/>
            <person name="Lee H.-Y."/>
            <person name="Koo N."/>
            <person name="Hong Y."/>
            <person name="Kim R.W."/>
            <person name="Kang W.-H."/>
            <person name="Huh J.H."/>
            <person name="Kang B.-C."/>
            <person name="Yang T.-J."/>
            <person name="Lee Y.-H."/>
            <person name="Bennetzen J.L."/>
            <person name="Choi D."/>
        </authorList>
    </citation>
    <scope>NUCLEOTIDE SEQUENCE [LARGE SCALE GENOMIC DNA]</scope>
    <source>
        <strain evidence="7">cv. PBC81</strain>
    </source>
</reference>
<dbReference type="GO" id="GO:0007091">
    <property type="term" value="P:metaphase/anaphase transition of mitotic cell cycle"/>
    <property type="evidence" value="ECO:0007669"/>
    <property type="project" value="TreeGrafter"/>
</dbReference>
<name>A0A2G2WI46_CAPBA</name>
<dbReference type="GO" id="GO:0060090">
    <property type="term" value="F:molecular adaptor activity"/>
    <property type="evidence" value="ECO:0007669"/>
    <property type="project" value="TreeGrafter"/>
</dbReference>
<evidence type="ECO:0000313" key="7">
    <source>
        <dbReference type="Proteomes" id="UP000224567"/>
    </source>
</evidence>
<dbReference type="GO" id="GO:0031145">
    <property type="term" value="P:anaphase-promoting complex-dependent catabolic process"/>
    <property type="evidence" value="ECO:0007669"/>
    <property type="project" value="TreeGrafter"/>
</dbReference>